<proteinExistence type="predicted"/>
<gene>
    <name evidence="1" type="ORF">PENTCL1PPCAC_8172</name>
</gene>
<evidence type="ECO:0000313" key="2">
    <source>
        <dbReference type="Proteomes" id="UP001432027"/>
    </source>
</evidence>
<protein>
    <recommendedName>
        <fullName evidence="3">Apple domain-containing protein</fullName>
    </recommendedName>
</protein>
<sequence>QVGSMPDTMCFQEGAVGTYARPVLNRTETETERACRVACGDDPECTSVSYDQPTCLLLGAPNTSLKCSNPVATLPLKKPTGLRTNLTGNYGNDPCVIKIVPDVLRLDRSPICPRNANNYIIRAIDEFGNRVTLDNDINNMMTFDATRNMWKFYVASTGYTKWVVAASCATAGDACCYPLPNLVPLDDGASAVRRNENGTCYNSPSPQNLKFFGGKFKPGASPTNFTGQETTTMTITCQSGIWLLSYLDNNNGWQIANAS</sequence>
<accession>A0AAV5SU76</accession>
<feature type="non-terminal residue" evidence="1">
    <location>
        <position position="259"/>
    </location>
</feature>
<comment type="caution">
    <text evidence="1">The sequence shown here is derived from an EMBL/GenBank/DDBJ whole genome shotgun (WGS) entry which is preliminary data.</text>
</comment>
<dbReference type="AlphaFoldDB" id="A0AAV5SU76"/>
<keyword evidence="2" id="KW-1185">Reference proteome</keyword>
<evidence type="ECO:0000313" key="1">
    <source>
        <dbReference type="EMBL" id="GMS85997.1"/>
    </source>
</evidence>
<name>A0AAV5SU76_9BILA</name>
<dbReference type="EMBL" id="BTSX01000002">
    <property type="protein sequence ID" value="GMS85997.1"/>
    <property type="molecule type" value="Genomic_DNA"/>
</dbReference>
<feature type="non-terminal residue" evidence="1">
    <location>
        <position position="1"/>
    </location>
</feature>
<dbReference type="Gene3D" id="3.50.4.10">
    <property type="entry name" value="Hepatocyte Growth Factor"/>
    <property type="match status" value="1"/>
</dbReference>
<organism evidence="1 2">
    <name type="scientific">Pristionchus entomophagus</name>
    <dbReference type="NCBI Taxonomy" id="358040"/>
    <lineage>
        <taxon>Eukaryota</taxon>
        <taxon>Metazoa</taxon>
        <taxon>Ecdysozoa</taxon>
        <taxon>Nematoda</taxon>
        <taxon>Chromadorea</taxon>
        <taxon>Rhabditida</taxon>
        <taxon>Rhabditina</taxon>
        <taxon>Diplogasteromorpha</taxon>
        <taxon>Diplogasteroidea</taxon>
        <taxon>Neodiplogasteridae</taxon>
        <taxon>Pristionchus</taxon>
    </lineage>
</organism>
<dbReference type="Proteomes" id="UP001432027">
    <property type="component" value="Unassembled WGS sequence"/>
</dbReference>
<reference evidence="1" key="1">
    <citation type="submission" date="2023-10" db="EMBL/GenBank/DDBJ databases">
        <title>Genome assembly of Pristionchus species.</title>
        <authorList>
            <person name="Yoshida K."/>
            <person name="Sommer R.J."/>
        </authorList>
    </citation>
    <scope>NUCLEOTIDE SEQUENCE</scope>
    <source>
        <strain evidence="1">RS0144</strain>
    </source>
</reference>
<evidence type="ECO:0008006" key="3">
    <source>
        <dbReference type="Google" id="ProtNLM"/>
    </source>
</evidence>